<evidence type="ECO:0000256" key="1">
    <source>
        <dbReference type="SAM" id="MobiDB-lite"/>
    </source>
</evidence>
<feature type="transmembrane region" description="Helical" evidence="2">
    <location>
        <begin position="93"/>
        <end position="112"/>
    </location>
</feature>
<feature type="region of interest" description="Disordered" evidence="1">
    <location>
        <begin position="31"/>
        <end position="57"/>
    </location>
</feature>
<evidence type="ECO:0000313" key="4">
    <source>
        <dbReference type="Proteomes" id="UP000053144"/>
    </source>
</evidence>
<dbReference type="OMA" id="VLKWIWA"/>
<proteinExistence type="predicted"/>
<gene>
    <name evidence="3" type="ORF">LR48_Vigan02g179400</name>
</gene>
<reference evidence="4" key="1">
    <citation type="journal article" date="2015" name="Proc. Natl. Acad. Sci. U.S.A.">
        <title>Genome sequencing of adzuki bean (Vigna angularis) provides insight into high starch and low fat accumulation and domestication.</title>
        <authorList>
            <person name="Yang K."/>
            <person name="Tian Z."/>
            <person name="Chen C."/>
            <person name="Luo L."/>
            <person name="Zhao B."/>
            <person name="Wang Z."/>
            <person name="Yu L."/>
            <person name="Li Y."/>
            <person name="Sun Y."/>
            <person name="Li W."/>
            <person name="Chen Y."/>
            <person name="Li Y."/>
            <person name="Zhang Y."/>
            <person name="Ai D."/>
            <person name="Zhao J."/>
            <person name="Shang C."/>
            <person name="Ma Y."/>
            <person name="Wu B."/>
            <person name="Wang M."/>
            <person name="Gao L."/>
            <person name="Sun D."/>
            <person name="Zhang P."/>
            <person name="Guo F."/>
            <person name="Wang W."/>
            <person name="Li Y."/>
            <person name="Wang J."/>
            <person name="Varshney R.K."/>
            <person name="Wang J."/>
            <person name="Ling H.Q."/>
            <person name="Wan P."/>
        </authorList>
    </citation>
    <scope>NUCLEOTIDE SEQUENCE</scope>
    <source>
        <strain evidence="4">cv. Jingnong 6</strain>
    </source>
</reference>
<keyword evidence="2" id="KW-0472">Membrane</keyword>
<feature type="compositionally biased region" description="Pro residues" evidence="1">
    <location>
        <begin position="35"/>
        <end position="45"/>
    </location>
</feature>
<keyword evidence="2" id="KW-0812">Transmembrane</keyword>
<protein>
    <recommendedName>
        <fullName evidence="5">Transmembrane protein</fullName>
    </recommendedName>
</protein>
<dbReference type="AlphaFoldDB" id="A0A0L9TZP3"/>
<evidence type="ECO:0000256" key="2">
    <source>
        <dbReference type="SAM" id="Phobius"/>
    </source>
</evidence>
<dbReference type="OrthoDB" id="1892038at2759"/>
<dbReference type="PANTHER" id="PTHR36374">
    <property type="entry name" value="OS01G0969000 PROTEIN"/>
    <property type="match status" value="1"/>
</dbReference>
<name>A0A0L9TZP3_PHAAN</name>
<evidence type="ECO:0000313" key="3">
    <source>
        <dbReference type="EMBL" id="KOM35644.1"/>
    </source>
</evidence>
<keyword evidence="2" id="KW-1133">Transmembrane helix</keyword>
<dbReference type="KEGG" id="var:108325254"/>
<accession>A0A0L9TZP3</accession>
<dbReference type="EMBL" id="CM003372">
    <property type="protein sequence ID" value="KOM35644.1"/>
    <property type="molecule type" value="Genomic_DNA"/>
</dbReference>
<evidence type="ECO:0008006" key="5">
    <source>
        <dbReference type="Google" id="ProtNLM"/>
    </source>
</evidence>
<dbReference type="STRING" id="3914.A0A0L9TZP3"/>
<dbReference type="PANTHER" id="PTHR36374:SF1">
    <property type="entry name" value="OS01G0969000 PROTEIN"/>
    <property type="match status" value="1"/>
</dbReference>
<organism evidence="3 4">
    <name type="scientific">Phaseolus angularis</name>
    <name type="common">Azuki bean</name>
    <name type="synonym">Vigna angularis</name>
    <dbReference type="NCBI Taxonomy" id="3914"/>
    <lineage>
        <taxon>Eukaryota</taxon>
        <taxon>Viridiplantae</taxon>
        <taxon>Streptophyta</taxon>
        <taxon>Embryophyta</taxon>
        <taxon>Tracheophyta</taxon>
        <taxon>Spermatophyta</taxon>
        <taxon>Magnoliopsida</taxon>
        <taxon>eudicotyledons</taxon>
        <taxon>Gunneridae</taxon>
        <taxon>Pentapetalae</taxon>
        <taxon>rosids</taxon>
        <taxon>fabids</taxon>
        <taxon>Fabales</taxon>
        <taxon>Fabaceae</taxon>
        <taxon>Papilionoideae</taxon>
        <taxon>50 kb inversion clade</taxon>
        <taxon>NPAAA clade</taxon>
        <taxon>indigoferoid/millettioid clade</taxon>
        <taxon>Phaseoleae</taxon>
        <taxon>Vigna</taxon>
    </lineage>
</organism>
<dbReference type="Proteomes" id="UP000053144">
    <property type="component" value="Chromosome 2"/>
</dbReference>
<dbReference type="Gramene" id="KOM35644">
    <property type="protein sequence ID" value="KOM35644"/>
    <property type="gene ID" value="LR48_Vigan02g179400"/>
</dbReference>
<dbReference type="GO" id="GO:0009507">
    <property type="term" value="C:chloroplast"/>
    <property type="evidence" value="ECO:0007669"/>
    <property type="project" value="TreeGrafter"/>
</dbReference>
<sequence length="136" mass="15217">MSTDTEQQPPKHSLPNFLSLIPKFDFQFPFFPHLLQPPPSSPPPQSNSQDEAPKLTRNVVTFPKNQATVVSTTPLQAEIDAANSPAARTTNPFLLWQIYALGAIAISTWMWARWNERKGRGGSPNDEKRHSDDGNH</sequence>